<comment type="pathway">
    <text evidence="5 6">Purine metabolism; IMP biosynthesis via de novo pathway; 5-amino-1-(5-phospho-D-ribosyl)imidazole-4-carboxylate from 5-amino-1-(5-phospho-D-ribosyl)imidazole (N5-CAIR route): step 1/2.</text>
</comment>
<dbReference type="GO" id="GO:0004638">
    <property type="term" value="F:phosphoribosylaminoimidazole carboxylase activity"/>
    <property type="evidence" value="ECO:0007669"/>
    <property type="project" value="InterPro"/>
</dbReference>
<dbReference type="InterPro" id="IPR011761">
    <property type="entry name" value="ATP-grasp"/>
</dbReference>
<dbReference type="InterPro" id="IPR013815">
    <property type="entry name" value="ATP_grasp_subdomain_1"/>
</dbReference>
<dbReference type="EMBL" id="GL883079">
    <property type="protein sequence ID" value="EGF90227.1"/>
    <property type="molecule type" value="Genomic_DNA"/>
</dbReference>
<dbReference type="UniPathway" id="UPA00074">
    <property type="reaction ID" value="UER00942"/>
</dbReference>
<evidence type="ECO:0000256" key="2">
    <source>
        <dbReference type="ARBA" id="ARBA00022741"/>
    </source>
</evidence>
<comment type="caution">
    <text evidence="5">Lacks conserved residue(s) required for the propagation of feature annotation.</text>
</comment>
<dbReference type="GO" id="GO:0006189">
    <property type="term" value="P:'de novo' IMP biosynthetic process"/>
    <property type="evidence" value="ECO:0007669"/>
    <property type="project" value="UniProtKB-UniRule"/>
</dbReference>
<organism evidence="8 9">
    <name type="scientific">Asticcacaulis biprosthecium C19</name>
    <dbReference type="NCBI Taxonomy" id="715226"/>
    <lineage>
        <taxon>Bacteria</taxon>
        <taxon>Pseudomonadati</taxon>
        <taxon>Pseudomonadota</taxon>
        <taxon>Alphaproteobacteria</taxon>
        <taxon>Caulobacterales</taxon>
        <taxon>Caulobacteraceae</taxon>
        <taxon>Asticcacaulis</taxon>
    </lineage>
</organism>
<keyword evidence="8" id="KW-0456">Lyase</keyword>
<dbReference type="SUPFAM" id="SSF56059">
    <property type="entry name" value="Glutathione synthetase ATP-binding domain-like"/>
    <property type="match status" value="1"/>
</dbReference>
<feature type="domain" description="ATP-grasp" evidence="7">
    <location>
        <begin position="111"/>
        <end position="297"/>
    </location>
</feature>
<dbReference type="GO" id="GO:0034028">
    <property type="term" value="F:5-(carboxyamino)imidazole ribonucleotide synthase activity"/>
    <property type="evidence" value="ECO:0007669"/>
    <property type="project" value="UniProtKB-UniRule"/>
</dbReference>
<dbReference type="InterPro" id="IPR003135">
    <property type="entry name" value="ATP-grasp_carboxylate-amine"/>
</dbReference>
<evidence type="ECO:0000256" key="5">
    <source>
        <dbReference type="HAMAP-Rule" id="MF_01928"/>
    </source>
</evidence>
<dbReference type="Gene3D" id="3.40.50.20">
    <property type="match status" value="1"/>
</dbReference>
<comment type="subunit">
    <text evidence="5 6">Homodimer.</text>
</comment>
<dbReference type="OrthoDB" id="9804625at2"/>
<dbReference type="GO" id="GO:0046872">
    <property type="term" value="F:metal ion binding"/>
    <property type="evidence" value="ECO:0007669"/>
    <property type="project" value="InterPro"/>
</dbReference>
<dbReference type="PANTHER" id="PTHR11609">
    <property type="entry name" value="PURINE BIOSYNTHESIS PROTEIN 6/7, PUR6/7"/>
    <property type="match status" value="1"/>
</dbReference>
<gene>
    <name evidence="5 6 8" type="primary">purK</name>
    <name evidence="8" type="ORF">ABI_32430</name>
</gene>
<dbReference type="STRING" id="715226.ABI_32430"/>
<dbReference type="Proteomes" id="UP000006512">
    <property type="component" value="Unassembled WGS sequence"/>
</dbReference>
<dbReference type="NCBIfam" id="NF004679">
    <property type="entry name" value="PRK06019.1-5"/>
    <property type="match status" value="1"/>
</dbReference>
<dbReference type="GO" id="GO:0005524">
    <property type="term" value="F:ATP binding"/>
    <property type="evidence" value="ECO:0007669"/>
    <property type="project" value="UniProtKB-UniRule"/>
</dbReference>
<comment type="catalytic activity">
    <reaction evidence="5 6">
        <text>5-amino-1-(5-phospho-beta-D-ribosyl)imidazole + hydrogencarbonate + ATP = 5-carboxyamino-1-(5-phospho-D-ribosyl)imidazole + ADP + phosphate + 2 H(+)</text>
        <dbReference type="Rhea" id="RHEA:19317"/>
        <dbReference type="ChEBI" id="CHEBI:15378"/>
        <dbReference type="ChEBI" id="CHEBI:17544"/>
        <dbReference type="ChEBI" id="CHEBI:30616"/>
        <dbReference type="ChEBI" id="CHEBI:43474"/>
        <dbReference type="ChEBI" id="CHEBI:58730"/>
        <dbReference type="ChEBI" id="CHEBI:137981"/>
        <dbReference type="ChEBI" id="CHEBI:456216"/>
        <dbReference type="EC" id="6.3.4.18"/>
    </reaction>
</comment>
<feature type="binding site" evidence="5">
    <location>
        <position position="147"/>
    </location>
    <ligand>
        <name>ATP</name>
        <dbReference type="ChEBI" id="CHEBI:30616"/>
    </ligand>
</feature>
<dbReference type="InterPro" id="IPR054350">
    <property type="entry name" value="PurT/PurK_preATP-grasp"/>
</dbReference>
<comment type="function">
    <text evidence="5">Catalyzes the ATP-dependent conversion of 5-aminoimidazole ribonucleotide (AIR) and HCO(3)(-) to N5-carboxyaminoimidazole ribonucleotide (N5-CAIR).</text>
</comment>
<evidence type="ECO:0000259" key="7">
    <source>
        <dbReference type="PROSITE" id="PS50975"/>
    </source>
</evidence>
<keyword evidence="1 5" id="KW-0436">Ligase</keyword>
<evidence type="ECO:0000313" key="9">
    <source>
        <dbReference type="Proteomes" id="UP000006512"/>
    </source>
</evidence>
<proteinExistence type="inferred from homology"/>
<dbReference type="NCBIfam" id="TIGR01161">
    <property type="entry name" value="purK"/>
    <property type="match status" value="1"/>
</dbReference>
<comment type="similarity">
    <text evidence="5 6">Belongs to the PurK/PurT family.</text>
</comment>
<reference evidence="9" key="1">
    <citation type="submission" date="2011-03" db="EMBL/GenBank/DDBJ databases">
        <title>Draft genome sequence of Brevundimonas diminuta.</title>
        <authorList>
            <person name="Brown P.J.B."/>
            <person name="Buechlein A."/>
            <person name="Hemmerich C."/>
            <person name="Brun Y.V."/>
        </authorList>
    </citation>
    <scope>NUCLEOTIDE SEQUENCE [LARGE SCALE GENOMIC DNA]</scope>
    <source>
        <strain evidence="9">C19</strain>
    </source>
</reference>
<keyword evidence="4 5" id="KW-0067">ATP-binding</keyword>
<dbReference type="Pfam" id="PF22660">
    <property type="entry name" value="RS_preATP-grasp-like"/>
    <property type="match status" value="1"/>
</dbReference>
<dbReference type="FunFam" id="3.30.1490.20:FF:000015">
    <property type="entry name" value="N5-carboxyaminoimidazole ribonucleotide synthase"/>
    <property type="match status" value="1"/>
</dbReference>
<evidence type="ECO:0000256" key="4">
    <source>
        <dbReference type="ARBA" id="ARBA00022840"/>
    </source>
</evidence>
<dbReference type="InterPro" id="IPR011054">
    <property type="entry name" value="Rudment_hybrid_motif"/>
</dbReference>
<feature type="binding site" evidence="5">
    <location>
        <begin position="152"/>
        <end position="158"/>
    </location>
    <ligand>
        <name>ATP</name>
        <dbReference type="ChEBI" id="CHEBI:30616"/>
    </ligand>
</feature>
<keyword evidence="2 5" id="KW-0547">Nucleotide-binding</keyword>
<dbReference type="AlphaFoldDB" id="F4QPU0"/>
<dbReference type="Pfam" id="PF17769">
    <property type="entry name" value="PurK_C"/>
    <property type="match status" value="1"/>
</dbReference>
<feature type="binding site" evidence="5">
    <location>
        <begin position="267"/>
        <end position="268"/>
    </location>
    <ligand>
        <name>ATP</name>
        <dbReference type="ChEBI" id="CHEBI:30616"/>
    </ligand>
</feature>
<dbReference type="Pfam" id="PF02222">
    <property type="entry name" value="ATP-grasp"/>
    <property type="match status" value="1"/>
</dbReference>
<feature type="binding site" evidence="5">
    <location>
        <position position="213"/>
    </location>
    <ligand>
        <name>ATP</name>
        <dbReference type="ChEBI" id="CHEBI:30616"/>
    </ligand>
</feature>
<evidence type="ECO:0000256" key="6">
    <source>
        <dbReference type="RuleBase" id="RU361200"/>
    </source>
</evidence>
<sequence>MQALGLGATIGILGDGQLGRMLSQAASRLGFKVVIFGPDAESPAAQVSLASKVAAYTDEAVLARLAERCDVITFEFENVPASSLDYLVGLGATVAPSSKALRITQDRVLEKSFAREQGIGTVDFRAIDSLEDFQAAVAELGPPSLLKTRREGYDGKGQVWIKSADDIAAAFDSLNGRPSILEARADFTQEISVVAARGWDGAVSTFPIGENHHVGGILSTTLAPAQIAAATVAEAHAIARKVLEGLDYVGVLAVELFVLPTGKVLLNEIAPRVHNSGHWTQDGCLCDQFEQHIRAVAGWPLGDSSARCTVEMTNLLGADILDWRRLSAEARARLYVYGKDFSVKEGPRPGRKMGHINRIKS</sequence>
<dbReference type="RefSeq" id="WP_006274027.1">
    <property type="nucleotide sequence ID" value="NZ_GL883079.1"/>
</dbReference>
<dbReference type="PROSITE" id="PS50975">
    <property type="entry name" value="ATP_GRASP"/>
    <property type="match status" value="1"/>
</dbReference>
<dbReference type="SUPFAM" id="SSF52440">
    <property type="entry name" value="PreATP-grasp domain"/>
    <property type="match status" value="1"/>
</dbReference>
<protein>
    <recommendedName>
        <fullName evidence="5 6">N5-carboxyaminoimidazole ribonucleotide synthase</fullName>
        <shortName evidence="5 6">N5-CAIR synthase</shortName>
        <ecNumber evidence="5 6">6.3.4.18</ecNumber>
    </recommendedName>
    <alternativeName>
        <fullName evidence="5 6">5-(carboxyamino)imidazole ribonucleotide synthetase</fullName>
    </alternativeName>
</protein>
<dbReference type="GO" id="GO:0005829">
    <property type="term" value="C:cytosol"/>
    <property type="evidence" value="ECO:0007669"/>
    <property type="project" value="TreeGrafter"/>
</dbReference>
<accession>F4QPU0</accession>
<evidence type="ECO:0000313" key="8">
    <source>
        <dbReference type="EMBL" id="EGF90227.1"/>
    </source>
</evidence>
<keyword evidence="9" id="KW-1185">Reference proteome</keyword>
<name>F4QPU0_9CAUL</name>
<comment type="function">
    <text evidence="6">Catalyzes the ATP-dependent conversion of 5-aminoimidazole ribonucleotide (AIR) and HCO(3)- to N5-carboxyaminoimidazole ribonucleotide (N5-CAIR).</text>
</comment>
<dbReference type="NCBIfam" id="NF004676">
    <property type="entry name" value="PRK06019.1-2"/>
    <property type="match status" value="1"/>
</dbReference>
<evidence type="ECO:0000256" key="3">
    <source>
        <dbReference type="ARBA" id="ARBA00022755"/>
    </source>
</evidence>
<dbReference type="InterPro" id="IPR005875">
    <property type="entry name" value="PurK"/>
</dbReference>
<dbReference type="Gene3D" id="3.30.470.20">
    <property type="entry name" value="ATP-grasp fold, B domain"/>
    <property type="match status" value="1"/>
</dbReference>
<dbReference type="PANTHER" id="PTHR11609:SF5">
    <property type="entry name" value="PHOSPHORIBOSYLAMINOIMIDAZOLE CARBOXYLASE"/>
    <property type="match status" value="1"/>
</dbReference>
<dbReference type="SUPFAM" id="SSF51246">
    <property type="entry name" value="Rudiment single hybrid motif"/>
    <property type="match status" value="1"/>
</dbReference>
<evidence type="ECO:0000256" key="1">
    <source>
        <dbReference type="ARBA" id="ARBA00022598"/>
    </source>
</evidence>
<dbReference type="HOGENOM" id="CLU_011534_0_1_5"/>
<dbReference type="HAMAP" id="MF_01928">
    <property type="entry name" value="PurK"/>
    <property type="match status" value="1"/>
</dbReference>
<dbReference type="EC" id="6.3.4.18" evidence="5 6"/>
<keyword evidence="3 5" id="KW-0658">Purine biosynthesis</keyword>
<dbReference type="InterPro" id="IPR040686">
    <property type="entry name" value="PurK_C"/>
</dbReference>
<feature type="binding site" evidence="5">
    <location>
        <position position="107"/>
    </location>
    <ligand>
        <name>ATP</name>
        <dbReference type="ChEBI" id="CHEBI:30616"/>
    </ligand>
</feature>
<feature type="binding site" evidence="5">
    <location>
        <position position="190"/>
    </location>
    <ligand>
        <name>ATP</name>
        <dbReference type="ChEBI" id="CHEBI:30616"/>
    </ligand>
</feature>
<dbReference type="InterPro" id="IPR016185">
    <property type="entry name" value="PreATP-grasp_dom_sf"/>
</dbReference>
<dbReference type="Gene3D" id="3.30.1490.20">
    <property type="entry name" value="ATP-grasp fold, A domain"/>
    <property type="match status" value="1"/>
</dbReference>
<dbReference type="eggNOG" id="COG0026">
    <property type="taxonomic scope" value="Bacteria"/>
</dbReference>